<reference evidence="2 3" key="1">
    <citation type="submission" date="2020-04" db="EMBL/GenBank/DDBJ databases">
        <title>Draft Genome Sequence of Streptomyces morookaense DSM 40503, an 8-azaguanine-producing strain.</title>
        <authorList>
            <person name="Qi J."/>
            <person name="Gao J.-M."/>
        </authorList>
    </citation>
    <scope>NUCLEOTIDE SEQUENCE [LARGE SCALE GENOMIC DNA]</scope>
    <source>
        <strain evidence="2 3">DSM 40503</strain>
    </source>
</reference>
<proteinExistence type="predicted"/>
<dbReference type="SUPFAM" id="SSF50370">
    <property type="entry name" value="Ricin B-like lectins"/>
    <property type="match status" value="1"/>
</dbReference>
<comment type="caution">
    <text evidence="2">The sequence shown here is derived from an EMBL/GenBank/DDBJ whole genome shotgun (WGS) entry which is preliminary data.</text>
</comment>
<protein>
    <submittedName>
        <fullName evidence="2">RICIN domain-containing protein</fullName>
    </submittedName>
</protein>
<keyword evidence="3" id="KW-1185">Reference proteome</keyword>
<gene>
    <name evidence="2" type="ORF">HG542_14715</name>
</gene>
<organism evidence="2 3">
    <name type="scientific">Streptomyces morookaense</name>
    <name type="common">Streptoverticillium morookaense</name>
    <dbReference type="NCBI Taxonomy" id="1970"/>
    <lineage>
        <taxon>Bacteria</taxon>
        <taxon>Bacillati</taxon>
        <taxon>Actinomycetota</taxon>
        <taxon>Actinomycetes</taxon>
        <taxon>Kitasatosporales</taxon>
        <taxon>Streptomycetaceae</taxon>
        <taxon>Streptomyces</taxon>
    </lineage>
</organism>
<dbReference type="Gene3D" id="2.80.10.50">
    <property type="match status" value="1"/>
</dbReference>
<evidence type="ECO:0000313" key="3">
    <source>
        <dbReference type="Proteomes" id="UP000587462"/>
    </source>
</evidence>
<dbReference type="EMBL" id="JABBXF010000030">
    <property type="protein sequence ID" value="NVK78915.1"/>
    <property type="molecule type" value="Genomic_DNA"/>
</dbReference>
<dbReference type="InterPro" id="IPR035992">
    <property type="entry name" value="Ricin_B-like_lectins"/>
</dbReference>
<feature type="domain" description="Ricin B lectin" evidence="1">
    <location>
        <begin position="4"/>
        <end position="74"/>
    </location>
</feature>
<evidence type="ECO:0000259" key="1">
    <source>
        <dbReference type="Pfam" id="PF14200"/>
    </source>
</evidence>
<dbReference type="Proteomes" id="UP000587462">
    <property type="component" value="Unassembled WGS sequence"/>
</dbReference>
<dbReference type="AlphaFoldDB" id="A0A7Y7E7G1"/>
<sequence>MPDTDMCLDLVGDSTTNVLNEAKAIQWACDGSDSQQWRVIPVDNSSFELRSVRSDKCLEVENSGTQEGADVQIWTCSGGMQMRWQLPLVDPVKKLYEFRVTHTYNRCLHVDNGGDGARLNGLRVRSYACDQTRGQLWQIRTVK</sequence>
<dbReference type="InterPro" id="IPR000772">
    <property type="entry name" value="Ricin_B_lectin"/>
</dbReference>
<dbReference type="PROSITE" id="PS50231">
    <property type="entry name" value="RICIN_B_LECTIN"/>
    <property type="match status" value="1"/>
</dbReference>
<accession>A0A7Y7E7G1</accession>
<dbReference type="Pfam" id="PF14200">
    <property type="entry name" value="RicinB_lectin_2"/>
    <property type="match status" value="1"/>
</dbReference>
<dbReference type="CDD" id="cd00161">
    <property type="entry name" value="beta-trefoil_Ricin-like"/>
    <property type="match status" value="1"/>
</dbReference>
<evidence type="ECO:0000313" key="2">
    <source>
        <dbReference type="EMBL" id="NVK78915.1"/>
    </source>
</evidence>
<name>A0A7Y7E7G1_STRMO</name>